<dbReference type="Proteomes" id="UP001303760">
    <property type="component" value="Unassembled WGS sequence"/>
</dbReference>
<comment type="caution">
    <text evidence="1">The sequence shown here is derived from an EMBL/GenBank/DDBJ whole genome shotgun (WGS) entry which is preliminary data.</text>
</comment>
<proteinExistence type="predicted"/>
<keyword evidence="2" id="KW-1185">Reference proteome</keyword>
<sequence length="311" mass="33465">MHPKKTYFLAPTRDQPPNGAIALGNLIKSPRTPDFPLNDANSPTIKRLRSAAIITPELDATRSLSTKLSLQPSIFTSFLSGLLGDLELGLDLTKEATAHYKIPRLETHTINPLLADVRALFAEPDVQAALRDSRFTANLYLITGVQIAYGAEYVVARARERGAHVHLAADVTAAMGVPVGVGVGTEVVASNEGRAAGRVEGPFVFAYSLREVLYRRKMVTGQRRVKVEGDLFADFEGGKSKGVVAVVEGDQEEGEGVKFQAELAGLKEDDPELPEHWDLAVEGGLGLDGAECQIVRVDAGENGDDDDDSVY</sequence>
<evidence type="ECO:0000313" key="1">
    <source>
        <dbReference type="EMBL" id="KAK4236096.1"/>
    </source>
</evidence>
<dbReference type="AlphaFoldDB" id="A0AAN7C6Z7"/>
<evidence type="ECO:0000313" key="2">
    <source>
        <dbReference type="Proteomes" id="UP001303760"/>
    </source>
</evidence>
<gene>
    <name evidence="1" type="ORF">C8A03DRAFT_17238</name>
</gene>
<protein>
    <submittedName>
        <fullName evidence="1">Uncharacterized protein</fullName>
    </submittedName>
</protein>
<dbReference type="EMBL" id="MU860215">
    <property type="protein sequence ID" value="KAK4236096.1"/>
    <property type="molecule type" value="Genomic_DNA"/>
</dbReference>
<accession>A0AAN7C6Z7</accession>
<reference evidence="1" key="2">
    <citation type="submission" date="2023-05" db="EMBL/GenBank/DDBJ databases">
        <authorList>
            <consortium name="Lawrence Berkeley National Laboratory"/>
            <person name="Steindorff A."/>
            <person name="Hensen N."/>
            <person name="Bonometti L."/>
            <person name="Westerberg I."/>
            <person name="Brannstrom I.O."/>
            <person name="Guillou S."/>
            <person name="Cros-Aarteil S."/>
            <person name="Calhoun S."/>
            <person name="Haridas S."/>
            <person name="Kuo A."/>
            <person name="Mondo S."/>
            <person name="Pangilinan J."/>
            <person name="Riley R."/>
            <person name="Labutti K."/>
            <person name="Andreopoulos B."/>
            <person name="Lipzen A."/>
            <person name="Chen C."/>
            <person name="Yanf M."/>
            <person name="Daum C."/>
            <person name="Ng V."/>
            <person name="Clum A."/>
            <person name="Ohm R."/>
            <person name="Martin F."/>
            <person name="Silar P."/>
            <person name="Natvig D."/>
            <person name="Lalanne C."/>
            <person name="Gautier V."/>
            <person name="Ament-Velasquez S.L."/>
            <person name="Kruys A."/>
            <person name="Hutchinson M.I."/>
            <person name="Powell A.J."/>
            <person name="Barry K."/>
            <person name="Miller A.N."/>
            <person name="Grigoriev I.V."/>
            <person name="Debuchy R."/>
            <person name="Gladieux P."/>
            <person name="Thoren M.H."/>
            <person name="Johannesson H."/>
        </authorList>
    </citation>
    <scope>NUCLEOTIDE SEQUENCE</scope>
    <source>
        <strain evidence="1">CBS 532.94</strain>
    </source>
</reference>
<organism evidence="1 2">
    <name type="scientific">Achaetomium macrosporum</name>
    <dbReference type="NCBI Taxonomy" id="79813"/>
    <lineage>
        <taxon>Eukaryota</taxon>
        <taxon>Fungi</taxon>
        <taxon>Dikarya</taxon>
        <taxon>Ascomycota</taxon>
        <taxon>Pezizomycotina</taxon>
        <taxon>Sordariomycetes</taxon>
        <taxon>Sordariomycetidae</taxon>
        <taxon>Sordariales</taxon>
        <taxon>Chaetomiaceae</taxon>
        <taxon>Achaetomium</taxon>
    </lineage>
</organism>
<reference evidence="1" key="1">
    <citation type="journal article" date="2023" name="Mol. Phylogenet. Evol.">
        <title>Genome-scale phylogeny and comparative genomics of the fungal order Sordariales.</title>
        <authorList>
            <person name="Hensen N."/>
            <person name="Bonometti L."/>
            <person name="Westerberg I."/>
            <person name="Brannstrom I.O."/>
            <person name="Guillou S."/>
            <person name="Cros-Aarteil S."/>
            <person name="Calhoun S."/>
            <person name="Haridas S."/>
            <person name="Kuo A."/>
            <person name="Mondo S."/>
            <person name="Pangilinan J."/>
            <person name="Riley R."/>
            <person name="LaButti K."/>
            <person name="Andreopoulos B."/>
            <person name="Lipzen A."/>
            <person name="Chen C."/>
            <person name="Yan M."/>
            <person name="Daum C."/>
            <person name="Ng V."/>
            <person name="Clum A."/>
            <person name="Steindorff A."/>
            <person name="Ohm R.A."/>
            <person name="Martin F."/>
            <person name="Silar P."/>
            <person name="Natvig D.O."/>
            <person name="Lalanne C."/>
            <person name="Gautier V."/>
            <person name="Ament-Velasquez S.L."/>
            <person name="Kruys A."/>
            <person name="Hutchinson M.I."/>
            <person name="Powell A.J."/>
            <person name="Barry K."/>
            <person name="Miller A.N."/>
            <person name="Grigoriev I.V."/>
            <person name="Debuchy R."/>
            <person name="Gladieux P."/>
            <person name="Hiltunen Thoren M."/>
            <person name="Johannesson H."/>
        </authorList>
    </citation>
    <scope>NUCLEOTIDE SEQUENCE</scope>
    <source>
        <strain evidence="1">CBS 532.94</strain>
    </source>
</reference>
<name>A0AAN7C6Z7_9PEZI</name>